<sequence>MANRAAAGNHVVAKPVVWEPAGRRRIRRSPRCSGTEERQIAAVIATRA</sequence>
<comment type="caution">
    <text evidence="1">The sequence shown here is derived from an EMBL/GenBank/DDBJ whole genome shotgun (WGS) entry which is preliminary data.</text>
</comment>
<name>A0A5B0KQ02_9PROT</name>
<evidence type="ECO:0000313" key="2">
    <source>
        <dbReference type="Proteomes" id="UP000325333"/>
    </source>
</evidence>
<evidence type="ECO:0000313" key="1">
    <source>
        <dbReference type="EMBL" id="KAA1052834.1"/>
    </source>
</evidence>
<accession>A0A5B0KQ02</accession>
<reference evidence="1 2" key="1">
    <citation type="submission" date="2019-07" db="EMBL/GenBank/DDBJ databases">
        <title>Genome sequencing of the stress-tolerant strain Azospirillum brasilense Az19.</title>
        <authorList>
            <person name="Maroniche G.A."/>
            <person name="Garcia J.E."/>
            <person name="Pagnussat L."/>
            <person name="Amenta M."/>
            <person name="Creus C.M."/>
        </authorList>
    </citation>
    <scope>NUCLEOTIDE SEQUENCE [LARGE SCALE GENOMIC DNA]</scope>
    <source>
        <strain evidence="1 2">Az19</strain>
    </source>
</reference>
<protein>
    <submittedName>
        <fullName evidence="1">Uncharacterized protein</fullName>
    </submittedName>
</protein>
<organism evidence="1 2">
    <name type="scientific">Azospirillum argentinense</name>
    <dbReference type="NCBI Taxonomy" id="2970906"/>
    <lineage>
        <taxon>Bacteria</taxon>
        <taxon>Pseudomonadati</taxon>
        <taxon>Pseudomonadota</taxon>
        <taxon>Alphaproteobacteria</taxon>
        <taxon>Rhodospirillales</taxon>
        <taxon>Azospirillaceae</taxon>
        <taxon>Azospirillum</taxon>
    </lineage>
</organism>
<proteinExistence type="predicted"/>
<dbReference type="Proteomes" id="UP000325333">
    <property type="component" value="Unassembled WGS sequence"/>
</dbReference>
<gene>
    <name evidence="1" type="ORF">FH063_003444</name>
</gene>
<dbReference type="AlphaFoldDB" id="A0A5B0KQ02"/>
<dbReference type="EMBL" id="VEWN01000020">
    <property type="protein sequence ID" value="KAA1052834.1"/>
    <property type="molecule type" value="Genomic_DNA"/>
</dbReference>